<dbReference type="Proteomes" id="UP000887568">
    <property type="component" value="Unplaced"/>
</dbReference>
<comment type="similarity">
    <text evidence="3">Belongs to the metallophosphoesterase superfamily. CPPED1 family.</text>
</comment>
<name>A0A914AKG2_PATMI</name>
<dbReference type="GO" id="GO:0005737">
    <property type="term" value="C:cytoplasm"/>
    <property type="evidence" value="ECO:0007669"/>
    <property type="project" value="UniProtKB-SubCell"/>
</dbReference>
<dbReference type="SUPFAM" id="SSF56300">
    <property type="entry name" value="Metallo-dependent phosphatases"/>
    <property type="match status" value="1"/>
</dbReference>
<evidence type="ECO:0000256" key="8">
    <source>
        <dbReference type="ARBA" id="ARBA00022801"/>
    </source>
</evidence>
<evidence type="ECO:0000256" key="7">
    <source>
        <dbReference type="ARBA" id="ARBA00022723"/>
    </source>
</evidence>
<evidence type="ECO:0000256" key="1">
    <source>
        <dbReference type="ARBA" id="ARBA00001968"/>
    </source>
</evidence>
<dbReference type="InterPro" id="IPR029052">
    <property type="entry name" value="Metallo-depent_PP-like"/>
</dbReference>
<evidence type="ECO:0000313" key="14">
    <source>
        <dbReference type="Proteomes" id="UP000887568"/>
    </source>
</evidence>
<reference evidence="13" key="1">
    <citation type="submission" date="2022-11" db="UniProtKB">
        <authorList>
            <consortium name="EnsemblMetazoa"/>
        </authorList>
    </citation>
    <scope>IDENTIFICATION</scope>
</reference>
<proteinExistence type="inferred from homology"/>
<dbReference type="PANTHER" id="PTHR43143">
    <property type="entry name" value="METALLOPHOSPHOESTERASE, CALCINEURIN SUPERFAMILY"/>
    <property type="match status" value="1"/>
</dbReference>
<dbReference type="InterPro" id="IPR041867">
    <property type="entry name" value="MPP_CSTP1"/>
</dbReference>
<keyword evidence="7" id="KW-0479">Metal-binding</keyword>
<dbReference type="GeneID" id="119734913"/>
<dbReference type="CDD" id="cd07395">
    <property type="entry name" value="MPP_CSTP1"/>
    <property type="match status" value="1"/>
</dbReference>
<comment type="catalytic activity">
    <reaction evidence="10">
        <text>O-phospho-L-seryl-[protein] + H2O = L-seryl-[protein] + phosphate</text>
        <dbReference type="Rhea" id="RHEA:20629"/>
        <dbReference type="Rhea" id="RHEA-COMP:9863"/>
        <dbReference type="Rhea" id="RHEA-COMP:11604"/>
        <dbReference type="ChEBI" id="CHEBI:15377"/>
        <dbReference type="ChEBI" id="CHEBI:29999"/>
        <dbReference type="ChEBI" id="CHEBI:43474"/>
        <dbReference type="ChEBI" id="CHEBI:83421"/>
        <dbReference type="EC" id="3.1.3.16"/>
    </reaction>
</comment>
<evidence type="ECO:0000313" key="13">
    <source>
        <dbReference type="EnsemblMetazoa" id="XP_038064475.1"/>
    </source>
</evidence>
<evidence type="ECO:0000259" key="12">
    <source>
        <dbReference type="Pfam" id="PF00149"/>
    </source>
</evidence>
<comment type="subcellular location">
    <subcellularLocation>
        <location evidence="2">Cytoplasm</location>
    </subcellularLocation>
</comment>
<keyword evidence="14" id="KW-1185">Reference proteome</keyword>
<comment type="catalytic activity">
    <reaction evidence="11">
        <text>O-phospho-L-threonyl-[protein] + H2O = L-threonyl-[protein] + phosphate</text>
        <dbReference type="Rhea" id="RHEA:47004"/>
        <dbReference type="Rhea" id="RHEA-COMP:11060"/>
        <dbReference type="Rhea" id="RHEA-COMP:11605"/>
        <dbReference type="ChEBI" id="CHEBI:15377"/>
        <dbReference type="ChEBI" id="CHEBI:30013"/>
        <dbReference type="ChEBI" id="CHEBI:43474"/>
        <dbReference type="ChEBI" id="CHEBI:61977"/>
        <dbReference type="EC" id="3.1.3.16"/>
    </reaction>
</comment>
<dbReference type="InterPro" id="IPR051918">
    <property type="entry name" value="STPP_CPPED1"/>
</dbReference>
<dbReference type="RefSeq" id="XP_038064475.1">
    <property type="nucleotide sequence ID" value="XM_038208547.1"/>
</dbReference>
<keyword evidence="8" id="KW-0378">Hydrolase</keyword>
<dbReference type="OrthoDB" id="45007at2759"/>
<dbReference type="GO" id="GO:0046872">
    <property type="term" value="F:metal ion binding"/>
    <property type="evidence" value="ECO:0007669"/>
    <property type="project" value="UniProtKB-KW"/>
</dbReference>
<dbReference type="GO" id="GO:0004722">
    <property type="term" value="F:protein serine/threonine phosphatase activity"/>
    <property type="evidence" value="ECO:0007669"/>
    <property type="project" value="UniProtKB-EC"/>
</dbReference>
<comment type="cofactor">
    <cofactor evidence="1">
        <name>a divalent metal cation</name>
        <dbReference type="ChEBI" id="CHEBI:60240"/>
    </cofactor>
</comment>
<feature type="domain" description="Calcineurin-like phosphoesterase" evidence="12">
    <location>
        <begin position="108"/>
        <end position="284"/>
    </location>
</feature>
<dbReference type="InterPro" id="IPR004843">
    <property type="entry name" value="Calcineurin-like_PHP"/>
</dbReference>
<evidence type="ECO:0000256" key="5">
    <source>
        <dbReference type="ARBA" id="ARBA00013356"/>
    </source>
</evidence>
<evidence type="ECO:0000256" key="10">
    <source>
        <dbReference type="ARBA" id="ARBA00047761"/>
    </source>
</evidence>
<evidence type="ECO:0000256" key="3">
    <source>
        <dbReference type="ARBA" id="ARBA00010567"/>
    </source>
</evidence>
<organism evidence="13 14">
    <name type="scientific">Patiria miniata</name>
    <name type="common">Bat star</name>
    <name type="synonym">Asterina miniata</name>
    <dbReference type="NCBI Taxonomy" id="46514"/>
    <lineage>
        <taxon>Eukaryota</taxon>
        <taxon>Metazoa</taxon>
        <taxon>Echinodermata</taxon>
        <taxon>Eleutherozoa</taxon>
        <taxon>Asterozoa</taxon>
        <taxon>Asteroidea</taxon>
        <taxon>Valvatacea</taxon>
        <taxon>Valvatida</taxon>
        <taxon>Asterinidae</taxon>
        <taxon>Patiria</taxon>
    </lineage>
</organism>
<evidence type="ECO:0000256" key="11">
    <source>
        <dbReference type="ARBA" id="ARBA00048336"/>
    </source>
</evidence>
<evidence type="ECO:0000256" key="2">
    <source>
        <dbReference type="ARBA" id="ARBA00004496"/>
    </source>
</evidence>
<dbReference type="AlphaFoldDB" id="A0A914AKG2"/>
<dbReference type="OMA" id="NEPTHET"/>
<dbReference type="Pfam" id="PF00149">
    <property type="entry name" value="Metallophos"/>
    <property type="match status" value="1"/>
</dbReference>
<dbReference type="EC" id="3.1.3.16" evidence="4"/>
<dbReference type="EnsemblMetazoa" id="XM_038208547.1">
    <property type="protein sequence ID" value="XP_038064475.1"/>
    <property type="gene ID" value="LOC119734913"/>
</dbReference>
<evidence type="ECO:0000256" key="6">
    <source>
        <dbReference type="ARBA" id="ARBA00022490"/>
    </source>
</evidence>
<protein>
    <recommendedName>
        <fullName evidence="5">Serine/threonine-protein phosphatase CPPED1</fullName>
        <ecNumber evidence="4">3.1.3.16</ecNumber>
    </recommendedName>
    <alternativeName>
        <fullName evidence="9">Calcineurin-like phosphoesterase domain-containing protein 1</fullName>
    </alternativeName>
</protein>
<accession>A0A914AKG2</accession>
<dbReference type="PANTHER" id="PTHR43143:SF1">
    <property type="entry name" value="SERINE_THREONINE-PROTEIN PHOSPHATASE CPPED1"/>
    <property type="match status" value="1"/>
</dbReference>
<evidence type="ECO:0000256" key="9">
    <source>
        <dbReference type="ARBA" id="ARBA00032900"/>
    </source>
</evidence>
<keyword evidence="6" id="KW-0963">Cytoplasm</keyword>
<dbReference type="Gene3D" id="3.60.21.10">
    <property type="match status" value="1"/>
</dbReference>
<sequence length="335" mass="38659">MTSFTKLVRLKFCINFSTKWRFASRGSLTEGVAIRQLRMAGNSGAEKLRIRARNHQYEGFDKENEGAWRGPFTFIASADTQYGMFACWEDPSAQDWQEEVELTQRGVERINKMKPRPRFVVILGDMLDAMPGRPSREGQKNSFTEEFNKLDPEIPLVYLPGNHDIGDSPSMEDIQLYHDTFGDDFYSFWVGGVRFIVLNSQVYADPSKCQKAREEHDAWLNKQLEDVQATECKHVVVFQHIPWFLKSPNEENDYFNTDIRLRLPMLEKLHKAGVRIIFCGHYHRNAGGFYKGMEEVVTSAWGKPLGEDKSGLRVVTVTEDSITHRFYNVDDIPLE</sequence>
<evidence type="ECO:0000256" key="4">
    <source>
        <dbReference type="ARBA" id="ARBA00013081"/>
    </source>
</evidence>